<reference evidence="3" key="1">
    <citation type="submission" date="2017-01" db="EMBL/GenBank/DDBJ databases">
        <authorList>
            <person name="Wang Y."/>
            <person name="White M."/>
            <person name="Kvist S."/>
            <person name="Moncalvo J.-M."/>
        </authorList>
    </citation>
    <scope>NUCLEOTIDE SEQUENCE [LARGE SCALE GENOMIC DNA]</scope>
    <source>
        <strain evidence="3">COL-18-3</strain>
    </source>
</reference>
<comment type="caution">
    <text evidence="2">The sequence shown here is derived from an EMBL/GenBank/DDBJ whole genome shotgun (WGS) entry which is preliminary data.</text>
</comment>
<dbReference type="PANTHER" id="PTHR43138">
    <property type="entry name" value="ACETYLTRANSFERASE, GNAT FAMILY"/>
    <property type="match status" value="1"/>
</dbReference>
<dbReference type="AlphaFoldDB" id="A0A1R1PLQ8"/>
<feature type="domain" description="Integrase zinc-binding" evidence="1">
    <location>
        <begin position="103"/>
        <end position="153"/>
    </location>
</feature>
<organism evidence="2 3">
    <name type="scientific">Zancudomyces culisetae</name>
    <name type="common">Gut fungus</name>
    <name type="synonym">Smittium culisetae</name>
    <dbReference type="NCBI Taxonomy" id="1213189"/>
    <lineage>
        <taxon>Eukaryota</taxon>
        <taxon>Fungi</taxon>
        <taxon>Fungi incertae sedis</taxon>
        <taxon>Zoopagomycota</taxon>
        <taxon>Kickxellomycotina</taxon>
        <taxon>Harpellomycetes</taxon>
        <taxon>Harpellales</taxon>
        <taxon>Legeriomycetaceae</taxon>
        <taxon>Zancudomyces</taxon>
    </lineage>
</organism>
<proteinExistence type="predicted"/>
<evidence type="ECO:0000313" key="3">
    <source>
        <dbReference type="Proteomes" id="UP000188320"/>
    </source>
</evidence>
<dbReference type="InterPro" id="IPR041588">
    <property type="entry name" value="Integrase_H2C2"/>
</dbReference>
<keyword evidence="3" id="KW-1185">Reference proteome</keyword>
<dbReference type="Proteomes" id="UP000188320">
    <property type="component" value="Unassembled WGS sequence"/>
</dbReference>
<dbReference type="Pfam" id="PF17921">
    <property type="entry name" value="Integrase_H2C2"/>
    <property type="match status" value="1"/>
</dbReference>
<gene>
    <name evidence="2" type="ORF">AX774_g4627</name>
</gene>
<dbReference type="GO" id="GO:0005634">
    <property type="term" value="C:nucleus"/>
    <property type="evidence" value="ECO:0007669"/>
    <property type="project" value="TreeGrafter"/>
</dbReference>
<dbReference type="PANTHER" id="PTHR43138:SF1">
    <property type="entry name" value="N-ACETYLTRANSFERASE ACA1"/>
    <property type="match status" value="1"/>
</dbReference>
<dbReference type="InterPro" id="IPR052742">
    <property type="entry name" value="Mito_N-acetyltransferase"/>
</dbReference>
<accession>A0A1R1PLQ8</accession>
<dbReference type="EMBL" id="LSSK01000787">
    <property type="protein sequence ID" value="OMH81908.1"/>
    <property type="molecule type" value="Genomic_DNA"/>
</dbReference>
<evidence type="ECO:0000259" key="1">
    <source>
        <dbReference type="Pfam" id="PF17921"/>
    </source>
</evidence>
<name>A0A1R1PLQ8_ZANCU</name>
<evidence type="ECO:0000313" key="2">
    <source>
        <dbReference type="EMBL" id="OMH81908.1"/>
    </source>
</evidence>
<protein>
    <submittedName>
        <fullName evidence="2">Transposon Tf2-8 polyprotein</fullName>
    </submittedName>
</protein>
<sequence length="158" mass="18438">MILRNYDYDIEHLPGRNNPADGLSRIDKTKPNSTDSVDLDVYAMDIIEYSDIINYITTMNYPVGATEKVRERLRNKSKQYRVINGKLHRIVKNKIKEVLHEHNAKEIINNIHQEGHEGVENTWKRVSNLYTGRGLFKDVVDIVKCCHTCQLYQGDHRD</sequence>
<dbReference type="OrthoDB" id="5592268at2759"/>
<dbReference type="Gene3D" id="1.10.340.70">
    <property type="match status" value="1"/>
</dbReference>